<dbReference type="AlphaFoldDB" id="D6SMM0"/>
<dbReference type="OrthoDB" id="9798100at2"/>
<reference evidence="3" key="1">
    <citation type="submission" date="2010-05" db="EMBL/GenBank/DDBJ databases">
        <title>The draft genome of Desulfonatronospira thiodismutans ASO3-1.</title>
        <authorList>
            <consortium name="US DOE Joint Genome Institute (JGI-PGF)"/>
            <person name="Lucas S."/>
            <person name="Copeland A."/>
            <person name="Lapidus A."/>
            <person name="Cheng J.-F."/>
            <person name="Bruce D."/>
            <person name="Goodwin L."/>
            <person name="Pitluck S."/>
            <person name="Chertkov O."/>
            <person name="Brettin T."/>
            <person name="Detter J.C."/>
            <person name="Han C."/>
            <person name="Land M.L."/>
            <person name="Hauser L."/>
            <person name="Kyrpides N."/>
            <person name="Mikhailova N."/>
            <person name="Muyzer G."/>
            <person name="Woyke T."/>
        </authorList>
    </citation>
    <scope>NUCLEOTIDE SEQUENCE [LARGE SCALE GENOMIC DNA]</scope>
    <source>
        <strain evidence="3">ASO3-1</strain>
    </source>
</reference>
<dbReference type="RefSeq" id="WP_008869059.1">
    <property type="nucleotide sequence ID" value="NZ_ACJN02000001.1"/>
</dbReference>
<keyword evidence="1" id="KW-0238">DNA-binding</keyword>
<evidence type="ECO:0000256" key="1">
    <source>
        <dbReference type="ARBA" id="ARBA00023125"/>
    </source>
</evidence>
<feature type="domain" description="HTH cro/C1-type" evidence="2">
    <location>
        <begin position="23"/>
        <end position="70"/>
    </location>
</feature>
<dbReference type="eggNOG" id="COG3093">
    <property type="taxonomic scope" value="Bacteria"/>
</dbReference>
<dbReference type="GO" id="GO:0003677">
    <property type="term" value="F:DNA binding"/>
    <property type="evidence" value="ECO:0007669"/>
    <property type="project" value="UniProtKB-KW"/>
</dbReference>
<dbReference type="CDD" id="cd00093">
    <property type="entry name" value="HTH_XRE"/>
    <property type="match status" value="1"/>
</dbReference>
<dbReference type="Gene3D" id="1.10.260.40">
    <property type="entry name" value="lambda repressor-like DNA-binding domains"/>
    <property type="match status" value="1"/>
</dbReference>
<dbReference type="PANTHER" id="PTHR36924">
    <property type="entry name" value="ANTITOXIN HIGA-1"/>
    <property type="match status" value="1"/>
</dbReference>
<organism evidence="3 4">
    <name type="scientific">Desulfonatronospira thiodismutans ASO3-1</name>
    <dbReference type="NCBI Taxonomy" id="555779"/>
    <lineage>
        <taxon>Bacteria</taxon>
        <taxon>Pseudomonadati</taxon>
        <taxon>Thermodesulfobacteriota</taxon>
        <taxon>Desulfovibrionia</taxon>
        <taxon>Desulfovibrionales</taxon>
        <taxon>Desulfonatronovibrionaceae</taxon>
        <taxon>Desulfonatronospira</taxon>
    </lineage>
</organism>
<dbReference type="InterPro" id="IPR010982">
    <property type="entry name" value="Lambda_DNA-bd_dom_sf"/>
</dbReference>
<dbReference type="InterPro" id="IPR001387">
    <property type="entry name" value="Cro/C1-type_HTH"/>
</dbReference>
<dbReference type="Pfam" id="PF01381">
    <property type="entry name" value="HTH_3"/>
    <property type="match status" value="1"/>
</dbReference>
<name>D6SMM0_9BACT</name>
<evidence type="ECO:0000313" key="4">
    <source>
        <dbReference type="Proteomes" id="UP000005496"/>
    </source>
</evidence>
<dbReference type="PANTHER" id="PTHR36924:SF1">
    <property type="entry name" value="ANTITOXIN HIGA-1"/>
    <property type="match status" value="1"/>
</dbReference>
<sequence length="103" mass="11619">MTTMKRQPSHPGYILKKDYLEPLNISITGMSETLGVSRKTLSKILNGRGSVTPDMALRLSRALNTTPRLWLNLQNSYDLWHAEHLSSAWKDVRPLTSQALNSV</sequence>
<evidence type="ECO:0000313" key="3">
    <source>
        <dbReference type="EMBL" id="EFI35931.1"/>
    </source>
</evidence>
<protein>
    <submittedName>
        <fullName evidence="3">Plasmid maintenance system antidote protein, XRE family</fullName>
    </submittedName>
</protein>
<accession>D6SMM0</accession>
<dbReference type="SUPFAM" id="SSF47413">
    <property type="entry name" value="lambda repressor-like DNA-binding domains"/>
    <property type="match status" value="1"/>
</dbReference>
<evidence type="ECO:0000259" key="2">
    <source>
        <dbReference type="PROSITE" id="PS50943"/>
    </source>
</evidence>
<gene>
    <name evidence="3" type="ORF">Dthio_PD3373</name>
</gene>
<dbReference type="EMBL" id="ACJN02000001">
    <property type="protein sequence ID" value="EFI35931.1"/>
    <property type="molecule type" value="Genomic_DNA"/>
</dbReference>
<comment type="caution">
    <text evidence="3">The sequence shown here is derived from an EMBL/GenBank/DDBJ whole genome shotgun (WGS) entry which is preliminary data.</text>
</comment>
<proteinExistence type="predicted"/>
<dbReference type="InterPro" id="IPR013430">
    <property type="entry name" value="Toxin_antidote_HigA"/>
</dbReference>
<dbReference type="SMART" id="SM00530">
    <property type="entry name" value="HTH_XRE"/>
    <property type="match status" value="1"/>
</dbReference>
<keyword evidence="4" id="KW-1185">Reference proteome</keyword>
<dbReference type="NCBIfam" id="TIGR02607">
    <property type="entry name" value="antidote_HigA"/>
    <property type="match status" value="1"/>
</dbReference>
<dbReference type="Proteomes" id="UP000005496">
    <property type="component" value="Unassembled WGS sequence"/>
</dbReference>
<dbReference type="PROSITE" id="PS50943">
    <property type="entry name" value="HTH_CROC1"/>
    <property type="match status" value="1"/>
</dbReference>